<dbReference type="EMBL" id="LR746267">
    <property type="protein sequence ID" value="CAA7395334.1"/>
    <property type="molecule type" value="Genomic_DNA"/>
</dbReference>
<feature type="disulfide bond" evidence="3">
    <location>
        <begin position="206"/>
        <end position="216"/>
    </location>
</feature>
<accession>A0A7I8KDN0</accession>
<evidence type="ECO:0000256" key="1">
    <source>
        <dbReference type="ARBA" id="ARBA00010607"/>
    </source>
</evidence>
<dbReference type="PANTHER" id="PTHR31048">
    <property type="entry name" value="OS03G0233200 PROTEIN"/>
    <property type="match status" value="1"/>
</dbReference>
<gene>
    <name evidence="5" type="ORF">SI8410_04005995</name>
</gene>
<name>A0A7I8KDN0_SPIIN</name>
<dbReference type="CDD" id="cd09218">
    <property type="entry name" value="TLP-PA"/>
    <property type="match status" value="1"/>
</dbReference>
<sequence length="266" mass="28090">MTLSSVRLATSLLRIATSLFLLISFHIVLSGWGADGVALRVVNRCDFPIWPAVAPNGGYPVIANGGFFLPPGESTRVNTPVPWSGRLWARTGCEFDSPRPGLTCRTGDCQGRFACNGTTGAPPATLIEMNLQRHGRSFYDVSLVDGYNLAVSVSAAPPGDGECFIGGCAGDPNAACPPELQVMGGGGEVVACKSACMAFDLDDYCCRNAFGNEETCRPSSYSMLFKEICPSYRTYAFDKETPTVGCSAHAFVVTFCPPAWGGAAAV</sequence>
<dbReference type="SMART" id="SM00205">
    <property type="entry name" value="THN"/>
    <property type="match status" value="1"/>
</dbReference>
<feature type="disulfide bond" evidence="3">
    <location>
        <begin position="109"/>
        <end position="115"/>
    </location>
</feature>
<dbReference type="Gene3D" id="2.60.110.10">
    <property type="entry name" value="Thaumatin"/>
    <property type="match status" value="1"/>
</dbReference>
<reference evidence="5" key="1">
    <citation type="submission" date="2020-02" db="EMBL/GenBank/DDBJ databases">
        <authorList>
            <person name="Scholz U."/>
            <person name="Mascher M."/>
            <person name="Fiebig A."/>
        </authorList>
    </citation>
    <scope>NUCLEOTIDE SEQUENCE</scope>
</reference>
<evidence type="ECO:0000313" key="6">
    <source>
        <dbReference type="Proteomes" id="UP000663760"/>
    </source>
</evidence>
<feature type="disulfide bond" evidence="3">
    <location>
        <begin position="176"/>
        <end position="192"/>
    </location>
</feature>
<keyword evidence="4" id="KW-1133">Transmembrane helix</keyword>
<dbReference type="PIRSF" id="PIRSF002703">
    <property type="entry name" value="Thaumatin"/>
    <property type="match status" value="1"/>
</dbReference>
<feature type="disulfide bond" evidence="3">
    <location>
        <begin position="196"/>
        <end position="205"/>
    </location>
</feature>
<evidence type="ECO:0000256" key="3">
    <source>
        <dbReference type="PIRSR" id="PIRSR002703-1"/>
    </source>
</evidence>
<dbReference type="AlphaFoldDB" id="A0A7I8KDN0"/>
<proteinExistence type="inferred from homology"/>
<keyword evidence="2 3" id="KW-1015">Disulfide bond</keyword>
<dbReference type="Pfam" id="PF00314">
    <property type="entry name" value="Thaumatin"/>
    <property type="match status" value="1"/>
</dbReference>
<feature type="transmembrane region" description="Helical" evidence="4">
    <location>
        <begin position="12"/>
        <end position="34"/>
    </location>
</feature>
<comment type="similarity">
    <text evidence="1">Belongs to the thaumatin family.</text>
</comment>
<dbReference type="PRINTS" id="PR00347">
    <property type="entry name" value="THAUMATIN"/>
</dbReference>
<feature type="disulfide bond" evidence="3">
    <location>
        <begin position="163"/>
        <end position="246"/>
    </location>
</feature>
<dbReference type="Proteomes" id="UP000663760">
    <property type="component" value="Chromosome 4"/>
</dbReference>
<evidence type="ECO:0000256" key="4">
    <source>
        <dbReference type="SAM" id="Phobius"/>
    </source>
</evidence>
<evidence type="ECO:0000256" key="2">
    <source>
        <dbReference type="ARBA" id="ARBA00023157"/>
    </source>
</evidence>
<dbReference type="InterPro" id="IPR037176">
    <property type="entry name" value="Osmotin/thaumatin-like_sf"/>
</dbReference>
<feature type="disulfide bond" evidence="3">
    <location>
        <begin position="45"/>
        <end position="256"/>
    </location>
</feature>
<evidence type="ECO:0000313" key="5">
    <source>
        <dbReference type="EMBL" id="CAA7395334.1"/>
    </source>
</evidence>
<keyword evidence="4" id="KW-0812">Transmembrane</keyword>
<dbReference type="SUPFAM" id="SSF49870">
    <property type="entry name" value="Osmotin, thaumatin-like protein"/>
    <property type="match status" value="1"/>
</dbReference>
<dbReference type="PROSITE" id="PS51367">
    <property type="entry name" value="THAUMATIN_2"/>
    <property type="match status" value="1"/>
</dbReference>
<feature type="disulfide bond" evidence="3">
    <location>
        <begin position="168"/>
        <end position="229"/>
    </location>
</feature>
<keyword evidence="6" id="KW-1185">Reference proteome</keyword>
<protein>
    <submittedName>
        <fullName evidence="5">Uncharacterized protein</fullName>
    </submittedName>
</protein>
<keyword evidence="4" id="KW-0472">Membrane</keyword>
<dbReference type="OrthoDB" id="430315at2759"/>
<dbReference type="FunFam" id="2.60.110.10:FF:000002">
    <property type="entry name" value="Thaumatin-like protein 1a"/>
    <property type="match status" value="1"/>
</dbReference>
<feature type="disulfide bond" evidence="3">
    <location>
        <begin position="93"/>
        <end position="104"/>
    </location>
</feature>
<dbReference type="InterPro" id="IPR001938">
    <property type="entry name" value="Thaumatin"/>
</dbReference>
<organism evidence="5 6">
    <name type="scientific">Spirodela intermedia</name>
    <name type="common">Intermediate duckweed</name>
    <dbReference type="NCBI Taxonomy" id="51605"/>
    <lineage>
        <taxon>Eukaryota</taxon>
        <taxon>Viridiplantae</taxon>
        <taxon>Streptophyta</taxon>
        <taxon>Embryophyta</taxon>
        <taxon>Tracheophyta</taxon>
        <taxon>Spermatophyta</taxon>
        <taxon>Magnoliopsida</taxon>
        <taxon>Liliopsida</taxon>
        <taxon>Araceae</taxon>
        <taxon>Lemnoideae</taxon>
        <taxon>Spirodela</taxon>
    </lineage>
</organism>